<reference evidence="1 2" key="1">
    <citation type="submission" date="2019-06" db="EMBL/GenBank/DDBJ databases">
        <title>Draft genomes of female and male turbot (Scophthalmus maximus).</title>
        <authorList>
            <person name="Xu H."/>
            <person name="Xu X.-W."/>
            <person name="Shao C."/>
            <person name="Chen S."/>
        </authorList>
    </citation>
    <scope>NUCLEOTIDE SEQUENCE [LARGE SCALE GENOMIC DNA]</scope>
    <source>
        <strain evidence="1">Ysfricsl-2016a</strain>
        <tissue evidence="1">Blood</tissue>
    </source>
</reference>
<dbReference type="Proteomes" id="UP000438429">
    <property type="component" value="Unassembled WGS sequence"/>
</dbReference>
<organism evidence="1 2">
    <name type="scientific">Scophthalmus maximus</name>
    <name type="common">Turbot</name>
    <name type="synonym">Psetta maxima</name>
    <dbReference type="NCBI Taxonomy" id="52904"/>
    <lineage>
        <taxon>Eukaryota</taxon>
        <taxon>Metazoa</taxon>
        <taxon>Chordata</taxon>
        <taxon>Craniata</taxon>
        <taxon>Vertebrata</taxon>
        <taxon>Euteleostomi</taxon>
        <taxon>Actinopterygii</taxon>
        <taxon>Neopterygii</taxon>
        <taxon>Teleostei</taxon>
        <taxon>Neoteleostei</taxon>
        <taxon>Acanthomorphata</taxon>
        <taxon>Carangaria</taxon>
        <taxon>Pleuronectiformes</taxon>
        <taxon>Pleuronectoidei</taxon>
        <taxon>Scophthalmidae</taxon>
        <taxon>Scophthalmus</taxon>
    </lineage>
</organism>
<name>A0A6A4SRT7_SCOMX</name>
<comment type="caution">
    <text evidence="1">The sequence shown here is derived from an EMBL/GenBank/DDBJ whole genome shotgun (WGS) entry which is preliminary data.</text>
</comment>
<dbReference type="AlphaFoldDB" id="A0A6A4SRT7"/>
<gene>
    <name evidence="1" type="ORF">F2P81_011439</name>
</gene>
<evidence type="ECO:0000313" key="2">
    <source>
        <dbReference type="Proteomes" id="UP000438429"/>
    </source>
</evidence>
<protein>
    <submittedName>
        <fullName evidence="1">Uncharacterized protein</fullName>
    </submittedName>
</protein>
<accession>A0A6A4SRT7</accession>
<sequence>MSCAAFIRRRLRELCAVFSPAPRLTCGGLRPWILAAPLFYKNPDDRKNKNCSSKVIGTSETCIARRVATRGWSIEREELRASVDRFDRFAPMHSTTPLLEQRTELLQHQQKR</sequence>
<dbReference type="EMBL" id="VEVO01000010">
    <property type="protein sequence ID" value="KAF0036127.1"/>
    <property type="molecule type" value="Genomic_DNA"/>
</dbReference>
<proteinExistence type="predicted"/>
<evidence type="ECO:0000313" key="1">
    <source>
        <dbReference type="EMBL" id="KAF0036127.1"/>
    </source>
</evidence>